<feature type="chain" id="PRO_5014904501" evidence="6">
    <location>
        <begin position="23"/>
        <end position="793"/>
    </location>
</feature>
<reference evidence="8 9" key="1">
    <citation type="submission" date="2017-12" db="EMBL/GenBank/DDBJ databases">
        <title>Genomic Encyclopedia of Type Strains, Phase III (KMG-III): the genomes of soil and plant-associated and newly described type strains.</title>
        <authorList>
            <person name="Whitman W."/>
        </authorList>
    </citation>
    <scope>NUCLEOTIDE SEQUENCE [LARGE SCALE GENOMIC DNA]</scope>
    <source>
        <strain evidence="8 9">LP43</strain>
    </source>
</reference>
<evidence type="ECO:0000256" key="4">
    <source>
        <dbReference type="ARBA" id="ARBA00023136"/>
    </source>
</evidence>
<name>A0A2N3V0D3_9BACT</name>
<evidence type="ECO:0000256" key="3">
    <source>
        <dbReference type="ARBA" id="ARBA00022729"/>
    </source>
</evidence>
<keyword evidence="4" id="KW-0472">Membrane</keyword>
<keyword evidence="2" id="KW-0812">Transmembrane</keyword>
<keyword evidence="9" id="KW-1185">Reference proteome</keyword>
<feature type="domain" description="Bacterial surface antigen (D15)" evidence="7">
    <location>
        <begin position="374"/>
        <end position="757"/>
    </location>
</feature>
<comment type="subcellular location">
    <subcellularLocation>
        <location evidence="1">Membrane</location>
    </subcellularLocation>
</comment>
<keyword evidence="3 6" id="KW-0732">Signal</keyword>
<sequence>MTTALRYTLVAICCLVLSWVLPGCSSSKTVPEGDALFAGYNVKVNDEKDSSKRGKALETELSNTVRPKPNASILGMRPKLWIYNAFYTEKEKGLKNWIQNKLGEPPVLLSEVDTSSINEVMQARLHNRGYFYSTVQSDTTIKKKKATIDWNATVHEPYRIRQIAYTASDSLPIQTEIKKTIANSLLKKGEPYDLDKMIAERGRIDQVLKNRGYYFFAPNMLIFSADTTVGNKQVDVLLRLKHDLPAHALKPYKIDDIFINANFVLNDSLSVSDTLRFDAYNYIPNENYVRAKHIVPGLFVAKDSVYSRRNHLLTVSRLSGLSAYKFVNLQYERDTLKDDRLDAFIYMTPDMKKSLRAEAQMVSKSNNLAGPGISVSFRNRNAFKGSEVLTLDLTGRFENQVGGQRAVASGESASENTAGLNSYELGAQASLTFPRLVAPFNLPNLRSAFVPKTRISLGYNFLNRVQFFQMNSFNASYGYNWRPKQTITHDFTPINLQYVRLGNTTAEFDSLLNNNPFLRSSFEEQFIIGSIYQHTFSTLGLENKKHQFFNATTLDVSGNVVSGLQSLLGNEKRDDQADPPVPARTIFNQPYSQYTRIDNDFRYYYNFSKTSQLATRLIAGVGYPYGNSVTMPYVKQFSIGGPNSIRAFRARSIGPGTYNVPDTLAFSFFDQVGDIKLEANAEYRFPIFGFFRGAVFLDAGNIWLINETYDRNGSLEKPKFKASNLFQELAVGTGFGLRVDIEFFVIRFDLGIPVRVPYLPEGDRFVLDDFKFGFNPKPGQHGIVLNIAIGYPF</sequence>
<dbReference type="RefSeq" id="WP_101442371.1">
    <property type="nucleotide sequence ID" value="NZ_PJMU01000001.1"/>
</dbReference>
<gene>
    <name evidence="8" type="ORF">BD749_0038</name>
</gene>
<organism evidence="8 9">
    <name type="scientific">Pontibacter ramchanderi</name>
    <dbReference type="NCBI Taxonomy" id="1179743"/>
    <lineage>
        <taxon>Bacteria</taxon>
        <taxon>Pseudomonadati</taxon>
        <taxon>Bacteroidota</taxon>
        <taxon>Cytophagia</taxon>
        <taxon>Cytophagales</taxon>
        <taxon>Hymenobacteraceae</taxon>
        <taxon>Pontibacter</taxon>
    </lineage>
</organism>
<evidence type="ECO:0000313" key="9">
    <source>
        <dbReference type="Proteomes" id="UP000233782"/>
    </source>
</evidence>
<dbReference type="OrthoDB" id="9814535at2"/>
<accession>A0A2N3V0D3</accession>
<evidence type="ECO:0000256" key="5">
    <source>
        <dbReference type="ARBA" id="ARBA00023237"/>
    </source>
</evidence>
<dbReference type="PANTHER" id="PTHR12815">
    <property type="entry name" value="SORTING AND ASSEMBLY MACHINERY SAMM50 PROTEIN FAMILY MEMBER"/>
    <property type="match status" value="1"/>
</dbReference>
<evidence type="ECO:0000256" key="1">
    <source>
        <dbReference type="ARBA" id="ARBA00004370"/>
    </source>
</evidence>
<proteinExistence type="predicted"/>
<dbReference type="EMBL" id="PJMU01000001">
    <property type="protein sequence ID" value="PKV75101.1"/>
    <property type="molecule type" value="Genomic_DNA"/>
</dbReference>
<dbReference type="InterPro" id="IPR039910">
    <property type="entry name" value="D15-like"/>
</dbReference>
<dbReference type="InterPro" id="IPR000184">
    <property type="entry name" value="Bac_surfAg_D15"/>
</dbReference>
<evidence type="ECO:0000313" key="8">
    <source>
        <dbReference type="EMBL" id="PKV75101.1"/>
    </source>
</evidence>
<evidence type="ECO:0000256" key="6">
    <source>
        <dbReference type="SAM" id="SignalP"/>
    </source>
</evidence>
<dbReference type="Proteomes" id="UP000233782">
    <property type="component" value="Unassembled WGS sequence"/>
</dbReference>
<dbReference type="GO" id="GO:0019867">
    <property type="term" value="C:outer membrane"/>
    <property type="evidence" value="ECO:0007669"/>
    <property type="project" value="InterPro"/>
</dbReference>
<protein>
    <submittedName>
        <fullName evidence="8">Outer membrane protein assembly factor BamA</fullName>
    </submittedName>
</protein>
<keyword evidence="5" id="KW-0998">Cell outer membrane</keyword>
<dbReference type="Gene3D" id="2.40.160.50">
    <property type="entry name" value="membrane protein fhac: a member of the omp85/tpsb transporter family"/>
    <property type="match status" value="1"/>
</dbReference>
<dbReference type="Pfam" id="PF01103">
    <property type="entry name" value="Omp85"/>
    <property type="match status" value="1"/>
</dbReference>
<feature type="signal peptide" evidence="6">
    <location>
        <begin position="1"/>
        <end position="22"/>
    </location>
</feature>
<evidence type="ECO:0000256" key="2">
    <source>
        <dbReference type="ARBA" id="ARBA00022692"/>
    </source>
</evidence>
<dbReference type="PANTHER" id="PTHR12815:SF47">
    <property type="entry name" value="TRANSLOCATION AND ASSEMBLY MODULE SUBUNIT TAMA"/>
    <property type="match status" value="1"/>
</dbReference>
<dbReference type="AlphaFoldDB" id="A0A2N3V0D3"/>
<comment type="caution">
    <text evidence="8">The sequence shown here is derived from an EMBL/GenBank/DDBJ whole genome shotgun (WGS) entry which is preliminary data.</text>
</comment>
<evidence type="ECO:0000259" key="7">
    <source>
        <dbReference type="Pfam" id="PF01103"/>
    </source>
</evidence>